<dbReference type="STRING" id="195883.A0A482X0A0"/>
<comment type="caution">
    <text evidence="2">The sequence shown here is derived from an EMBL/GenBank/DDBJ whole genome shotgun (WGS) entry which is preliminary data.</text>
</comment>
<reference evidence="2 3" key="1">
    <citation type="journal article" date="2017" name="Gigascience">
        <title>Genome sequence of the small brown planthopper, Laodelphax striatellus.</title>
        <authorList>
            <person name="Zhu J."/>
            <person name="Jiang F."/>
            <person name="Wang X."/>
            <person name="Yang P."/>
            <person name="Bao Y."/>
            <person name="Zhao W."/>
            <person name="Wang W."/>
            <person name="Lu H."/>
            <person name="Wang Q."/>
            <person name="Cui N."/>
            <person name="Li J."/>
            <person name="Chen X."/>
            <person name="Luo L."/>
            <person name="Yu J."/>
            <person name="Kang L."/>
            <person name="Cui F."/>
        </authorList>
    </citation>
    <scope>NUCLEOTIDE SEQUENCE [LARGE SCALE GENOMIC DNA]</scope>
    <source>
        <strain evidence="2">Lst14</strain>
    </source>
</reference>
<evidence type="ECO:0000256" key="1">
    <source>
        <dbReference type="SAM" id="Phobius"/>
    </source>
</evidence>
<sequence>MKKKEFERMLMMERESSAVEAALDRVGSRSSWWLWGVFALTTLPGAFNAMHIMSYVFLTTVPTHWCQVSELQAAGWNQQEIRTVSAPLASESNCFKYDWNYTLFASIGYNET</sequence>
<keyword evidence="1" id="KW-0812">Transmembrane</keyword>
<gene>
    <name evidence="2" type="ORF">LSTR_LSTR005771</name>
</gene>
<protein>
    <submittedName>
        <fullName evidence="2">Uncharacterized protein</fullName>
    </submittedName>
</protein>
<dbReference type="Proteomes" id="UP000291343">
    <property type="component" value="Unassembled WGS sequence"/>
</dbReference>
<dbReference type="EMBL" id="QKKF02020490">
    <property type="protein sequence ID" value="RZF39143.1"/>
    <property type="molecule type" value="Genomic_DNA"/>
</dbReference>
<evidence type="ECO:0000313" key="2">
    <source>
        <dbReference type="EMBL" id="RZF39143.1"/>
    </source>
</evidence>
<accession>A0A482X0A0</accession>
<keyword evidence="1" id="KW-0472">Membrane</keyword>
<evidence type="ECO:0000313" key="3">
    <source>
        <dbReference type="Proteomes" id="UP000291343"/>
    </source>
</evidence>
<dbReference type="AlphaFoldDB" id="A0A482X0A0"/>
<proteinExistence type="predicted"/>
<keyword evidence="3" id="KW-1185">Reference proteome</keyword>
<keyword evidence="1" id="KW-1133">Transmembrane helix</keyword>
<organism evidence="2 3">
    <name type="scientific">Laodelphax striatellus</name>
    <name type="common">Small brown planthopper</name>
    <name type="synonym">Delphax striatella</name>
    <dbReference type="NCBI Taxonomy" id="195883"/>
    <lineage>
        <taxon>Eukaryota</taxon>
        <taxon>Metazoa</taxon>
        <taxon>Ecdysozoa</taxon>
        <taxon>Arthropoda</taxon>
        <taxon>Hexapoda</taxon>
        <taxon>Insecta</taxon>
        <taxon>Pterygota</taxon>
        <taxon>Neoptera</taxon>
        <taxon>Paraneoptera</taxon>
        <taxon>Hemiptera</taxon>
        <taxon>Auchenorrhyncha</taxon>
        <taxon>Fulgoroidea</taxon>
        <taxon>Delphacidae</taxon>
        <taxon>Criomorphinae</taxon>
        <taxon>Laodelphax</taxon>
    </lineage>
</organism>
<dbReference type="OrthoDB" id="2544694at2759"/>
<name>A0A482X0A0_LAOST</name>
<feature type="transmembrane region" description="Helical" evidence="1">
    <location>
        <begin position="32"/>
        <end position="58"/>
    </location>
</feature>
<dbReference type="InParanoid" id="A0A482X0A0"/>